<dbReference type="AlphaFoldDB" id="A0A0E9XPH1"/>
<evidence type="ECO:0000313" key="2">
    <source>
        <dbReference type="EMBL" id="JAI04658.1"/>
    </source>
</evidence>
<organism evidence="2">
    <name type="scientific">Anguilla anguilla</name>
    <name type="common">European freshwater eel</name>
    <name type="synonym">Muraena anguilla</name>
    <dbReference type="NCBI Taxonomy" id="7936"/>
    <lineage>
        <taxon>Eukaryota</taxon>
        <taxon>Metazoa</taxon>
        <taxon>Chordata</taxon>
        <taxon>Craniata</taxon>
        <taxon>Vertebrata</taxon>
        <taxon>Euteleostomi</taxon>
        <taxon>Actinopterygii</taxon>
        <taxon>Neopterygii</taxon>
        <taxon>Teleostei</taxon>
        <taxon>Anguilliformes</taxon>
        <taxon>Anguillidae</taxon>
        <taxon>Anguilla</taxon>
    </lineage>
</organism>
<protein>
    <submittedName>
        <fullName evidence="2">Uncharacterized protein</fullName>
    </submittedName>
</protein>
<feature type="transmembrane region" description="Helical" evidence="1">
    <location>
        <begin position="38"/>
        <end position="58"/>
    </location>
</feature>
<reference evidence="2" key="1">
    <citation type="submission" date="2014-11" db="EMBL/GenBank/DDBJ databases">
        <authorList>
            <person name="Amaro Gonzalez C."/>
        </authorList>
    </citation>
    <scope>NUCLEOTIDE SEQUENCE</scope>
</reference>
<reference evidence="2" key="2">
    <citation type="journal article" date="2015" name="Fish Shellfish Immunol.">
        <title>Early steps in the European eel (Anguilla anguilla)-Vibrio vulnificus interaction in the gills: Role of the RtxA13 toxin.</title>
        <authorList>
            <person name="Callol A."/>
            <person name="Pajuelo D."/>
            <person name="Ebbesson L."/>
            <person name="Teles M."/>
            <person name="MacKenzie S."/>
            <person name="Amaro C."/>
        </authorList>
    </citation>
    <scope>NUCLEOTIDE SEQUENCE</scope>
</reference>
<dbReference type="EMBL" id="GBXM01003920">
    <property type="protein sequence ID" value="JAI04658.1"/>
    <property type="molecule type" value="Transcribed_RNA"/>
</dbReference>
<feature type="transmembrane region" description="Helical" evidence="1">
    <location>
        <begin position="6"/>
        <end position="26"/>
    </location>
</feature>
<evidence type="ECO:0000256" key="1">
    <source>
        <dbReference type="SAM" id="Phobius"/>
    </source>
</evidence>
<keyword evidence="1" id="KW-0812">Transmembrane</keyword>
<keyword evidence="1" id="KW-0472">Membrane</keyword>
<accession>A0A0E9XPH1</accession>
<name>A0A0E9XPH1_ANGAN</name>
<keyword evidence="1" id="KW-1133">Transmembrane helix</keyword>
<sequence>MFSDFLNGCHISWACILMILFTDILPVKHFDMTTQKSVFAHVSTQYEVLCVFCVHVWVNG</sequence>
<proteinExistence type="predicted"/>